<dbReference type="OrthoDB" id="9811262at2"/>
<dbReference type="PATRIC" id="fig|123899.6.peg.2713"/>
<accession>A0A157RS64</accession>
<dbReference type="eggNOG" id="COG1864">
    <property type="taxonomic scope" value="Bacteria"/>
</dbReference>
<dbReference type="PANTHER" id="PTHR13966">
    <property type="entry name" value="ENDONUCLEASE RELATED"/>
    <property type="match status" value="1"/>
</dbReference>
<evidence type="ECO:0000259" key="5">
    <source>
        <dbReference type="SMART" id="SM00892"/>
    </source>
</evidence>
<organism evidence="6 7">
    <name type="scientific">Bordetella trematum</name>
    <dbReference type="NCBI Taxonomy" id="123899"/>
    <lineage>
        <taxon>Bacteria</taxon>
        <taxon>Pseudomonadati</taxon>
        <taxon>Pseudomonadota</taxon>
        <taxon>Betaproteobacteria</taxon>
        <taxon>Burkholderiales</taxon>
        <taxon>Alcaligenaceae</taxon>
        <taxon>Bordetella</taxon>
    </lineage>
</organism>
<feature type="active site" description="Proton acceptor" evidence="1">
    <location>
        <position position="181"/>
    </location>
</feature>
<dbReference type="GO" id="GO:0000014">
    <property type="term" value="F:single-stranded DNA endodeoxyribonuclease activity"/>
    <property type="evidence" value="ECO:0007669"/>
    <property type="project" value="TreeGrafter"/>
</dbReference>
<dbReference type="SMART" id="SM00477">
    <property type="entry name" value="NUC"/>
    <property type="match status" value="1"/>
</dbReference>
<dbReference type="KEGG" id="btrm:SAMEA390648702725"/>
<dbReference type="InterPro" id="IPR001604">
    <property type="entry name" value="Endo_G_ENPP1-like_dom"/>
</dbReference>
<feature type="domain" description="ENPP1-3/EXOG-like endonuclease/phosphodiesterase" evidence="4">
    <location>
        <begin position="117"/>
        <end position="303"/>
    </location>
</feature>
<keyword evidence="7" id="KW-1185">Reference proteome</keyword>
<keyword evidence="6" id="KW-0540">Nuclease</keyword>
<proteinExistence type="predicted"/>
<feature type="domain" description="DNA/RNA non-specific endonuclease/pyrophosphatase/phosphodiesterase" evidence="5">
    <location>
        <begin position="116"/>
        <end position="301"/>
    </location>
</feature>
<dbReference type="InterPro" id="IPR044925">
    <property type="entry name" value="His-Me_finger_sf"/>
</dbReference>
<dbReference type="SMART" id="SM00892">
    <property type="entry name" value="Endonuclease_NS"/>
    <property type="match status" value="1"/>
</dbReference>
<dbReference type="GO" id="GO:0004521">
    <property type="term" value="F:RNA endonuclease activity"/>
    <property type="evidence" value="ECO:0007669"/>
    <property type="project" value="TreeGrafter"/>
</dbReference>
<dbReference type="GO" id="GO:0046872">
    <property type="term" value="F:metal ion binding"/>
    <property type="evidence" value="ECO:0007669"/>
    <property type="project" value="UniProtKB-KW"/>
</dbReference>
<dbReference type="SUPFAM" id="SSF54060">
    <property type="entry name" value="His-Me finger endonucleases"/>
    <property type="match status" value="1"/>
</dbReference>
<dbReference type="GeneID" id="56590020"/>
<dbReference type="EMBL" id="LT546645">
    <property type="protein sequence ID" value="SAI71318.1"/>
    <property type="molecule type" value="Genomic_DNA"/>
</dbReference>
<keyword evidence="6" id="KW-0378">Hydrolase</keyword>
<keyword evidence="6" id="KW-0255">Endonuclease</keyword>
<dbReference type="InterPro" id="IPR020821">
    <property type="entry name" value="ENPP1-3/EXOG-like_nuc-like"/>
</dbReference>
<dbReference type="GO" id="GO:0003676">
    <property type="term" value="F:nucleic acid binding"/>
    <property type="evidence" value="ECO:0007669"/>
    <property type="project" value="InterPro"/>
</dbReference>
<gene>
    <name evidence="6" type="primary">nucA</name>
    <name evidence="6" type="ORF">SAMEA3906487_02725</name>
</gene>
<feature type="region of interest" description="Disordered" evidence="3">
    <location>
        <begin position="1"/>
        <end position="22"/>
    </location>
</feature>
<dbReference type="Pfam" id="PF01223">
    <property type="entry name" value="Endonuclease_NS"/>
    <property type="match status" value="1"/>
</dbReference>
<evidence type="ECO:0000313" key="7">
    <source>
        <dbReference type="Proteomes" id="UP000076825"/>
    </source>
</evidence>
<evidence type="ECO:0000256" key="2">
    <source>
        <dbReference type="PIRSR" id="PIRSR640255-2"/>
    </source>
</evidence>
<feature type="binding site" evidence="2">
    <location>
        <position position="211"/>
    </location>
    <ligand>
        <name>Mg(2+)</name>
        <dbReference type="ChEBI" id="CHEBI:18420"/>
        <note>catalytic</note>
    </ligand>
</feature>
<dbReference type="RefSeq" id="WP_082832995.1">
    <property type="nucleotide sequence ID" value="NZ_CP016340.1"/>
</dbReference>
<sequence>MTRQKKTVSRPRSRRPAAKASPGRHLRFLRALLVSTLTSFGVATCALHPQTPLPASVSQVVDQVRQWIPGQDESLAPSAVPAPSGLAQTRFADCPQFFPQGGMPQVPGGAAQRELCLSGFAILHNGQTKTPVFVVERLNRRLLAQGKGLPRTDRFYAEARLPSAERAALSDYKNSGYSRGHMAPAGDMYDAQTMAQSFSLANMVPQDQRHNAGAWSRIEQDTRKYIQRAQGDVYVFTGPVYEGSPKTIGNGVAVPTHLFKVVHDPVAAKTWVHWHANRPDTQVGPPISYTEFVRRTGLYLLPKG</sequence>
<evidence type="ECO:0000256" key="1">
    <source>
        <dbReference type="PIRSR" id="PIRSR640255-1"/>
    </source>
</evidence>
<evidence type="ECO:0000256" key="3">
    <source>
        <dbReference type="SAM" id="MobiDB-lite"/>
    </source>
</evidence>
<dbReference type="PANTHER" id="PTHR13966:SF5">
    <property type="entry name" value="ENDONUCLEASE G, MITOCHONDRIAL"/>
    <property type="match status" value="1"/>
</dbReference>
<dbReference type="Gene3D" id="3.40.570.10">
    <property type="entry name" value="Extracellular Endonuclease, subunit A"/>
    <property type="match status" value="1"/>
</dbReference>
<dbReference type="EC" id="3.1.30.-" evidence="6"/>
<dbReference type="STRING" id="123899.SAMEA3906487_02725"/>
<keyword evidence="2" id="KW-0479">Metal-binding</keyword>
<evidence type="ECO:0000259" key="4">
    <source>
        <dbReference type="SMART" id="SM00477"/>
    </source>
</evidence>
<protein>
    <submittedName>
        <fullName evidence="6">DNA/RNA endonuclease</fullName>
        <ecNumber evidence="6">3.1.30.-</ecNumber>
    </submittedName>
</protein>
<dbReference type="Proteomes" id="UP000076825">
    <property type="component" value="Chromosome 1"/>
</dbReference>
<evidence type="ECO:0000313" key="6">
    <source>
        <dbReference type="EMBL" id="SAI71318.1"/>
    </source>
</evidence>
<name>A0A157RS64_9BORD</name>
<dbReference type="AlphaFoldDB" id="A0A157RS64"/>
<dbReference type="InterPro" id="IPR044929">
    <property type="entry name" value="DNA/RNA_non-sp_Endonuclease_sf"/>
</dbReference>
<reference evidence="6 7" key="1">
    <citation type="submission" date="2016-04" db="EMBL/GenBank/DDBJ databases">
        <authorList>
            <consortium name="Pathogen Informatics"/>
        </authorList>
    </citation>
    <scope>NUCLEOTIDE SEQUENCE [LARGE SCALE GENOMIC DNA]</scope>
    <source>
        <strain evidence="6 7">H044680328</strain>
    </source>
</reference>
<dbReference type="InterPro" id="IPR040255">
    <property type="entry name" value="Non-specific_endonuclease"/>
</dbReference>